<protein>
    <submittedName>
        <fullName evidence="3">GNAT family N-acetyltransferase</fullName>
    </submittedName>
</protein>
<sequence>MDATAAPVLRAWGPSDAPAVADLLEPGADPLWAAQFHALHGPPRDGERWRRTLVAETDGWVLGAATVARNRVHPDRYSCAVDVHPDWRRRGIGRRLLAAVRAVRPGGLPLASKLRPSNAAGLCFLAAAGGRVKQRCPGQVVDPTDLRVLAWTDRHGTPAAPSDAPGLAVGGLEELTVEQVADAFAEQYLWVHSAWSPVPPGPPRRALPEVAAATAADVDRVRSSGVWWWGRLVAAVLVFPADGGWEAVAETVVPEVGAVGVPIGVSGVALLRAALGRTFTEVARLGAGGAGDGGAGDGGVGDGGVGDGGVGDGGGWVELDGHVDDPHLQTALDGLPVALLRPLLLVDAP</sequence>
<dbReference type="PROSITE" id="PS51186">
    <property type="entry name" value="GNAT"/>
    <property type="match status" value="1"/>
</dbReference>
<evidence type="ECO:0000313" key="3">
    <source>
        <dbReference type="EMBL" id="TXR51659.1"/>
    </source>
</evidence>
<dbReference type="Gene3D" id="3.40.630.30">
    <property type="match status" value="1"/>
</dbReference>
<evidence type="ECO:0000313" key="4">
    <source>
        <dbReference type="Proteomes" id="UP000321234"/>
    </source>
</evidence>
<dbReference type="Proteomes" id="UP000321234">
    <property type="component" value="Unassembled WGS sequence"/>
</dbReference>
<evidence type="ECO:0000259" key="2">
    <source>
        <dbReference type="PROSITE" id="PS51186"/>
    </source>
</evidence>
<evidence type="ECO:0000256" key="1">
    <source>
        <dbReference type="SAM" id="MobiDB-lite"/>
    </source>
</evidence>
<dbReference type="SUPFAM" id="SSF55729">
    <property type="entry name" value="Acyl-CoA N-acyltransferases (Nat)"/>
    <property type="match status" value="1"/>
</dbReference>
<dbReference type="OrthoDB" id="4922351at2"/>
<accession>A0A5C8Z325</accession>
<keyword evidence="3" id="KW-0808">Transferase</keyword>
<organism evidence="3 4">
    <name type="scientific">Quadrisphaera setariae</name>
    <dbReference type="NCBI Taxonomy" id="2593304"/>
    <lineage>
        <taxon>Bacteria</taxon>
        <taxon>Bacillati</taxon>
        <taxon>Actinomycetota</taxon>
        <taxon>Actinomycetes</taxon>
        <taxon>Kineosporiales</taxon>
        <taxon>Kineosporiaceae</taxon>
        <taxon>Quadrisphaera</taxon>
    </lineage>
</organism>
<feature type="region of interest" description="Disordered" evidence="1">
    <location>
        <begin position="287"/>
        <end position="307"/>
    </location>
</feature>
<dbReference type="InterPro" id="IPR000182">
    <property type="entry name" value="GNAT_dom"/>
</dbReference>
<proteinExistence type="predicted"/>
<dbReference type="GO" id="GO:0016747">
    <property type="term" value="F:acyltransferase activity, transferring groups other than amino-acyl groups"/>
    <property type="evidence" value="ECO:0007669"/>
    <property type="project" value="InterPro"/>
</dbReference>
<dbReference type="EMBL" id="VKAC01000019">
    <property type="protein sequence ID" value="TXR51659.1"/>
    <property type="molecule type" value="Genomic_DNA"/>
</dbReference>
<dbReference type="Pfam" id="PF13508">
    <property type="entry name" value="Acetyltransf_7"/>
    <property type="match status" value="1"/>
</dbReference>
<feature type="domain" description="N-acetyltransferase" evidence="2">
    <location>
        <begin position="7"/>
        <end position="151"/>
    </location>
</feature>
<name>A0A5C8Z325_9ACTN</name>
<dbReference type="InterPro" id="IPR016181">
    <property type="entry name" value="Acyl_CoA_acyltransferase"/>
</dbReference>
<dbReference type="AlphaFoldDB" id="A0A5C8Z325"/>
<keyword evidence="4" id="KW-1185">Reference proteome</keyword>
<comment type="caution">
    <text evidence="3">The sequence shown here is derived from an EMBL/GenBank/DDBJ whole genome shotgun (WGS) entry which is preliminary data.</text>
</comment>
<gene>
    <name evidence="3" type="ORF">FMM08_21765</name>
</gene>
<reference evidence="3 4" key="1">
    <citation type="submission" date="2019-07" db="EMBL/GenBank/DDBJ databases">
        <title>Quadrisphaera sp. strain DD2A genome sequencing and assembly.</title>
        <authorList>
            <person name="Kim I."/>
        </authorList>
    </citation>
    <scope>NUCLEOTIDE SEQUENCE [LARGE SCALE GENOMIC DNA]</scope>
    <source>
        <strain evidence="3 4">DD2A</strain>
    </source>
</reference>
<dbReference type="RefSeq" id="WP_147928453.1">
    <property type="nucleotide sequence ID" value="NZ_VKAC01000019.1"/>
</dbReference>